<dbReference type="SMART" id="SM00219">
    <property type="entry name" value="TyrKc"/>
    <property type="match status" value="1"/>
</dbReference>
<reference evidence="4" key="1">
    <citation type="submission" date="2014-04" db="EMBL/GenBank/DDBJ databases">
        <title>Evolutionary Origins and Diversification of the Mycorrhizal Mutualists.</title>
        <authorList>
            <consortium name="DOE Joint Genome Institute"/>
            <consortium name="Mycorrhizal Genomics Consortium"/>
            <person name="Kohler A."/>
            <person name="Kuo A."/>
            <person name="Nagy L.G."/>
            <person name="Floudas D."/>
            <person name="Copeland A."/>
            <person name="Barry K.W."/>
            <person name="Cichocki N."/>
            <person name="Veneault-Fourrey C."/>
            <person name="LaButti K."/>
            <person name="Lindquist E.A."/>
            <person name="Lipzen A."/>
            <person name="Lundell T."/>
            <person name="Morin E."/>
            <person name="Murat C."/>
            <person name="Riley R."/>
            <person name="Ohm R."/>
            <person name="Sun H."/>
            <person name="Tunlid A."/>
            <person name="Henrissat B."/>
            <person name="Grigoriev I.V."/>
            <person name="Hibbett D.S."/>
            <person name="Martin F."/>
        </authorList>
    </citation>
    <scope>NUCLEOTIDE SEQUENCE [LARGE SCALE GENOMIC DNA]</scope>
    <source>
        <strain evidence="4">FD-334 SS-4</strain>
    </source>
</reference>
<dbReference type="InterPro" id="IPR001245">
    <property type="entry name" value="Ser-Thr/Tyr_kinase_cat_dom"/>
</dbReference>
<dbReference type="InterPro" id="IPR011009">
    <property type="entry name" value="Kinase-like_dom_sf"/>
</dbReference>
<dbReference type="OrthoDB" id="10261027at2759"/>
<dbReference type="Gene3D" id="1.10.510.10">
    <property type="entry name" value="Transferase(Phosphotransferase) domain 1"/>
    <property type="match status" value="1"/>
</dbReference>
<organism evidence="3 4">
    <name type="scientific">Hypholoma sublateritium (strain FD-334 SS-4)</name>
    <dbReference type="NCBI Taxonomy" id="945553"/>
    <lineage>
        <taxon>Eukaryota</taxon>
        <taxon>Fungi</taxon>
        <taxon>Dikarya</taxon>
        <taxon>Basidiomycota</taxon>
        <taxon>Agaricomycotina</taxon>
        <taxon>Agaricomycetes</taxon>
        <taxon>Agaricomycetidae</taxon>
        <taxon>Agaricales</taxon>
        <taxon>Agaricineae</taxon>
        <taxon>Strophariaceae</taxon>
        <taxon>Hypholoma</taxon>
    </lineage>
</organism>
<protein>
    <recommendedName>
        <fullName evidence="2">Protein kinase domain-containing protein</fullName>
    </recommendedName>
</protein>
<name>A0A0D2LG19_HYPSF</name>
<dbReference type="PROSITE" id="PS50011">
    <property type="entry name" value="PROTEIN_KINASE_DOM"/>
    <property type="match status" value="1"/>
</dbReference>
<evidence type="ECO:0000313" key="3">
    <source>
        <dbReference type="EMBL" id="KJA26557.1"/>
    </source>
</evidence>
<dbReference type="EMBL" id="KN817527">
    <property type="protein sequence ID" value="KJA26557.1"/>
    <property type="molecule type" value="Genomic_DNA"/>
</dbReference>
<gene>
    <name evidence="3" type="ORF">HYPSUDRAFT_278504</name>
</gene>
<keyword evidence="4" id="KW-1185">Reference proteome</keyword>
<evidence type="ECO:0000313" key="4">
    <source>
        <dbReference type="Proteomes" id="UP000054270"/>
    </source>
</evidence>
<sequence length="281" mass="31525">MNVLISGEHRALLTDFGLSIVMNEIRNLSTYSNEMQSKPRGTMAWMAPEVHRGSRPDKASDIYSLGMTIWEIYSDQTPFSGTRLEVLSRVVTSGTRPDRPGRLNDDKVWAVVRRCWSNNAKSRPTADQVVNLLNSPNSDGVSNLNGKYTFVHRCTLSILTIIIPVNEVDMGLLASDPPTENSWNWNSDVTANNSIGNSIGTRTTKSHPWQAEESSDEIDSSSPDTAESTVDPKDQIWMDIIQNLPPQWEHVPWGGNMYVNSTTIPFVPSDKQYTYRIVKDH</sequence>
<dbReference type="InterPro" id="IPR051681">
    <property type="entry name" value="Ser/Thr_Kinases-Pseudokinases"/>
</dbReference>
<dbReference type="Pfam" id="PF07714">
    <property type="entry name" value="PK_Tyr_Ser-Thr"/>
    <property type="match status" value="1"/>
</dbReference>
<dbReference type="STRING" id="945553.A0A0D2LG19"/>
<proteinExistence type="predicted"/>
<dbReference type="GO" id="GO:0005524">
    <property type="term" value="F:ATP binding"/>
    <property type="evidence" value="ECO:0007669"/>
    <property type="project" value="InterPro"/>
</dbReference>
<dbReference type="GO" id="GO:0004713">
    <property type="term" value="F:protein tyrosine kinase activity"/>
    <property type="evidence" value="ECO:0007669"/>
    <property type="project" value="InterPro"/>
</dbReference>
<dbReference type="PANTHER" id="PTHR44329">
    <property type="entry name" value="SERINE/THREONINE-PROTEIN KINASE TNNI3K-RELATED"/>
    <property type="match status" value="1"/>
</dbReference>
<dbReference type="InterPro" id="IPR000719">
    <property type="entry name" value="Prot_kinase_dom"/>
</dbReference>
<dbReference type="GO" id="GO:0004674">
    <property type="term" value="F:protein serine/threonine kinase activity"/>
    <property type="evidence" value="ECO:0007669"/>
    <property type="project" value="TreeGrafter"/>
</dbReference>
<feature type="region of interest" description="Disordered" evidence="1">
    <location>
        <begin position="194"/>
        <end position="231"/>
    </location>
</feature>
<feature type="compositionally biased region" description="Polar residues" evidence="1">
    <location>
        <begin position="194"/>
        <end position="207"/>
    </location>
</feature>
<evidence type="ECO:0000259" key="2">
    <source>
        <dbReference type="PROSITE" id="PS50011"/>
    </source>
</evidence>
<dbReference type="InterPro" id="IPR020635">
    <property type="entry name" value="Tyr_kinase_cat_dom"/>
</dbReference>
<evidence type="ECO:0000256" key="1">
    <source>
        <dbReference type="SAM" id="MobiDB-lite"/>
    </source>
</evidence>
<dbReference type="SUPFAM" id="SSF56112">
    <property type="entry name" value="Protein kinase-like (PK-like)"/>
    <property type="match status" value="1"/>
</dbReference>
<dbReference type="AlphaFoldDB" id="A0A0D2LG19"/>
<accession>A0A0D2LG19</accession>
<dbReference type="Proteomes" id="UP000054270">
    <property type="component" value="Unassembled WGS sequence"/>
</dbReference>
<feature type="domain" description="Protein kinase" evidence="2">
    <location>
        <begin position="1"/>
        <end position="151"/>
    </location>
</feature>